<dbReference type="Proteomes" id="UP001163321">
    <property type="component" value="Chromosome 13"/>
</dbReference>
<evidence type="ECO:0000313" key="2">
    <source>
        <dbReference type="Proteomes" id="UP001163321"/>
    </source>
</evidence>
<sequence>MLERFSKVHEVRLRWAKERIWDGSLCWAAIIMIGVGDGPWTLKQEFDNKVPERLFDNFQFVNNKKTFFITGELQETLFLHERTNGVVVIWNSLKRSCFAKGAAHY</sequence>
<comment type="caution">
    <text evidence="1">The sequence shown here is derived from an EMBL/GenBank/DDBJ whole genome shotgun (WGS) entry which is preliminary data.</text>
</comment>
<name>A0ACC0WF69_9STRA</name>
<evidence type="ECO:0000313" key="1">
    <source>
        <dbReference type="EMBL" id="KAI9917295.1"/>
    </source>
</evidence>
<keyword evidence="2" id="KW-1185">Reference proteome</keyword>
<protein>
    <submittedName>
        <fullName evidence="1">Uncharacterized protein</fullName>
    </submittedName>
</protein>
<organism evidence="1 2">
    <name type="scientific">Peronosclerospora sorghi</name>
    <dbReference type="NCBI Taxonomy" id="230839"/>
    <lineage>
        <taxon>Eukaryota</taxon>
        <taxon>Sar</taxon>
        <taxon>Stramenopiles</taxon>
        <taxon>Oomycota</taxon>
        <taxon>Peronosporomycetes</taxon>
        <taxon>Peronosporales</taxon>
        <taxon>Peronosporaceae</taxon>
        <taxon>Peronosclerospora</taxon>
    </lineage>
</organism>
<gene>
    <name evidence="1" type="ORF">PsorP6_012625</name>
</gene>
<reference evidence="1 2" key="1">
    <citation type="journal article" date="2022" name="bioRxiv">
        <title>The genome of the oomycete Peronosclerospora sorghi, a cosmopolitan pathogen of maize and sorghum, is inflated with dispersed pseudogenes.</title>
        <authorList>
            <person name="Fletcher K."/>
            <person name="Martin F."/>
            <person name="Isakeit T."/>
            <person name="Cavanaugh K."/>
            <person name="Magill C."/>
            <person name="Michelmore R."/>
        </authorList>
    </citation>
    <scope>NUCLEOTIDE SEQUENCE [LARGE SCALE GENOMIC DNA]</scope>
    <source>
        <strain evidence="1">P6</strain>
    </source>
</reference>
<accession>A0ACC0WF69</accession>
<proteinExistence type="predicted"/>
<dbReference type="EMBL" id="CM047592">
    <property type="protein sequence ID" value="KAI9917295.1"/>
    <property type="molecule type" value="Genomic_DNA"/>
</dbReference>